<dbReference type="OrthoDB" id="5383784at2759"/>
<evidence type="ECO:0000313" key="3">
    <source>
        <dbReference type="EMBL" id="RAO66973.1"/>
    </source>
</evidence>
<keyword evidence="2" id="KW-0812">Transmembrane</keyword>
<sequence length="780" mass="87958">MGRQPYIVRLALGRSPYEPPEPSDSQHQASHSRSTDGYVQRYDERGHPIFPESKALARELRRAKNDVLSTMGVVVSGEAGRAGNLRDKRSFNAVTAENDYGLVIVAFDHAVHFFGSWWVGSLSRRIQTFKSYTNIPLIRLFKSEYQKFGWPAEFFAGMPLWAARIILPICRTQLFEPLLIYIQDKLTPYVKQSYTRLLEGCFSMIRSAARLVSFVFFEQLHMFCILQTLHLIPHKAYPRSAFLLPFTRYSLIQIPSLPSDFSFISLGHFASQLAATPFAFAFIYVLVRPYVEEKIYRLIRRHLPKQERPDEVSIQVAMENDLLEWTLPIAGRRTEEETRRSNLSLLEDMKEELRVFQQWLFRRLGCNHDESDENVSVISHNDIVTIREDTLFAQSLQNNIDQMPAPSANTVSNANRPAPLAHEHTLTNEQLTHSPGEITPNAINEVHPAERAGRGEIIREQLSGSWIPFQDNDQDSRADTLFSRPRTPESPLASPRIRASLTHQNSFTTTMELSLQDSRSSNRQNGLEPVVEIEHGDTTLGEWPIPLDESQIDGQMLNQVRREIDELEQLAAAADAEPLNVALSPTENERRWESLNTELEVMDPASDPVLPHAVEEPMHNPTHQFGMDALSNAGTEASASDLPADLAPWRSSNEQHPDINKQRVTVLSSYPADALAHHLASVISGIIFIPFESFFYRSLARSYLSSQLATVYGGHNLGLLSDIRDLTSFAGGGGRRDMFAYMSKLALIQWIQTGISGVILGVCSATAIGIGKRVFRWGNL</sequence>
<gene>
    <name evidence="3" type="ORF">BHQ10_002985</name>
</gene>
<reference evidence="3 4" key="1">
    <citation type="journal article" date="2017" name="Biotechnol. Biofuels">
        <title>Differential beta-glucosidase expression as a function of carbon source availability in Talaromyces amestolkiae: a genomic and proteomic approach.</title>
        <authorList>
            <person name="de Eugenio L.I."/>
            <person name="Mendez-Liter J.A."/>
            <person name="Nieto-Dominguez M."/>
            <person name="Alonso L."/>
            <person name="Gil-Munoz J."/>
            <person name="Barriuso J."/>
            <person name="Prieto A."/>
            <person name="Martinez M.J."/>
        </authorList>
    </citation>
    <scope>NUCLEOTIDE SEQUENCE [LARGE SCALE GENOMIC DNA]</scope>
    <source>
        <strain evidence="3 4">CIB</strain>
    </source>
</reference>
<keyword evidence="4" id="KW-1185">Reference proteome</keyword>
<keyword evidence="2" id="KW-1133">Transmembrane helix</keyword>
<evidence type="ECO:0000256" key="1">
    <source>
        <dbReference type="SAM" id="MobiDB-lite"/>
    </source>
</evidence>
<dbReference type="Proteomes" id="UP000249363">
    <property type="component" value="Unassembled WGS sequence"/>
</dbReference>
<dbReference type="AlphaFoldDB" id="A0A364KTV6"/>
<evidence type="ECO:0000313" key="4">
    <source>
        <dbReference type="Proteomes" id="UP000249363"/>
    </source>
</evidence>
<feature type="compositionally biased region" description="Polar residues" evidence="1">
    <location>
        <begin position="23"/>
        <end position="36"/>
    </location>
</feature>
<organism evidence="3 4">
    <name type="scientific">Talaromyces amestolkiae</name>
    <dbReference type="NCBI Taxonomy" id="1196081"/>
    <lineage>
        <taxon>Eukaryota</taxon>
        <taxon>Fungi</taxon>
        <taxon>Dikarya</taxon>
        <taxon>Ascomycota</taxon>
        <taxon>Pezizomycotina</taxon>
        <taxon>Eurotiomycetes</taxon>
        <taxon>Eurotiomycetidae</taxon>
        <taxon>Eurotiales</taxon>
        <taxon>Trichocomaceae</taxon>
        <taxon>Talaromyces</taxon>
        <taxon>Talaromyces sect. Talaromyces</taxon>
    </lineage>
</organism>
<feature type="transmembrane region" description="Helical" evidence="2">
    <location>
        <begin position="745"/>
        <end position="770"/>
    </location>
</feature>
<dbReference type="STRING" id="1196081.A0A364KTV6"/>
<name>A0A364KTV6_TALAM</name>
<proteinExistence type="predicted"/>
<feature type="region of interest" description="Disordered" evidence="1">
    <location>
        <begin position="12"/>
        <end position="36"/>
    </location>
</feature>
<dbReference type="GeneID" id="63792201"/>
<accession>A0A364KTV6</accession>
<dbReference type="RefSeq" id="XP_040731489.1">
    <property type="nucleotide sequence ID" value="XM_040875190.1"/>
</dbReference>
<keyword evidence="2" id="KW-0472">Membrane</keyword>
<comment type="caution">
    <text evidence="3">The sequence shown here is derived from an EMBL/GenBank/DDBJ whole genome shotgun (WGS) entry which is preliminary data.</text>
</comment>
<feature type="region of interest" description="Disordered" evidence="1">
    <location>
        <begin position="463"/>
        <end position="505"/>
    </location>
</feature>
<evidence type="ECO:0000256" key="2">
    <source>
        <dbReference type="SAM" id="Phobius"/>
    </source>
</evidence>
<protein>
    <submittedName>
        <fullName evidence="3">Uncharacterized protein</fullName>
    </submittedName>
</protein>
<dbReference type="EMBL" id="MIKG01000004">
    <property type="protein sequence ID" value="RAO66973.1"/>
    <property type="molecule type" value="Genomic_DNA"/>
</dbReference>